<dbReference type="AlphaFoldDB" id="A0AAF0BXA9"/>
<dbReference type="Proteomes" id="UP001216390">
    <property type="component" value="Chromosome"/>
</dbReference>
<evidence type="ECO:0000313" key="1">
    <source>
        <dbReference type="EMBL" id="WCO68514.1"/>
    </source>
</evidence>
<dbReference type="KEGG" id="ima:PO878_07205"/>
<reference evidence="1" key="1">
    <citation type="submission" date="2023-01" db="EMBL/GenBank/DDBJ databases">
        <title>The diversity of Class Acidimicrobiia in South China Sea sediment environments and the proposal of Iamia marina sp. nov., a novel species of the genus Iamia.</title>
        <authorList>
            <person name="He Y."/>
            <person name="Tian X."/>
        </authorList>
    </citation>
    <scope>NUCLEOTIDE SEQUENCE</scope>
    <source>
        <strain evidence="1">DSM 19957</strain>
    </source>
</reference>
<evidence type="ECO:0000313" key="2">
    <source>
        <dbReference type="Proteomes" id="UP001216390"/>
    </source>
</evidence>
<protein>
    <submittedName>
        <fullName evidence="1">DUF3499 family protein</fullName>
    </submittedName>
</protein>
<accession>A0AAF0BXA9</accession>
<sequence length="79" mass="8960">MARRCARPDCAEVASTTLAYEYATSTVWIGPLAEESHPMRHDLCERHADRLRVPQGWQLRDRRDVLPLPLFGRGDALAS</sequence>
<dbReference type="EMBL" id="CP116942">
    <property type="protein sequence ID" value="WCO68514.1"/>
    <property type="molecule type" value="Genomic_DNA"/>
</dbReference>
<dbReference type="RefSeq" id="WP_272738030.1">
    <property type="nucleotide sequence ID" value="NZ_CP116942.1"/>
</dbReference>
<keyword evidence="2" id="KW-1185">Reference proteome</keyword>
<dbReference type="Pfam" id="PF12005">
    <property type="entry name" value="DUF3499"/>
    <property type="match status" value="1"/>
</dbReference>
<organism evidence="1 2">
    <name type="scientific">Iamia majanohamensis</name>
    <dbReference type="NCBI Taxonomy" id="467976"/>
    <lineage>
        <taxon>Bacteria</taxon>
        <taxon>Bacillati</taxon>
        <taxon>Actinomycetota</taxon>
        <taxon>Acidimicrobiia</taxon>
        <taxon>Acidimicrobiales</taxon>
        <taxon>Iamiaceae</taxon>
        <taxon>Iamia</taxon>
    </lineage>
</organism>
<name>A0AAF0BXA9_9ACTN</name>
<gene>
    <name evidence="1" type="ORF">PO878_07205</name>
</gene>
<proteinExistence type="predicted"/>
<dbReference type="InterPro" id="IPR021888">
    <property type="entry name" value="DUF3499"/>
</dbReference>